<sequence>MQVLEIFDQKEFDSFLVSQNASVLQSWAWGEFQKKLGRKVWRLIVSSDLGKTRAAATLVKMSLPRGKSFLYCPRGPVVMQKTDLEKVWQLFLDKLSDINVLEKPLFLRVDPLVSEYDQNFNLSDLGFQKINWEVQPKDTTLLNLQKTEAELLHEMKLKTRYNIRLAQKKGVEVKSTVETVDLKYFWLLMQETVKRDRFKAHQYNYYLNLVKSLGRSGSVELLVAYYNSRPLAAAIVSYFANTATYLHGASTDRFRSVMAPHLIQWTVILNAKKRGMKFYDFGGVAPTGAHKNHAWSGITRFKKGFGGQEVSYMGAYDLPYNKLWYKVYKAVRKVNRVF</sequence>
<evidence type="ECO:0008006" key="9">
    <source>
        <dbReference type="Google" id="ProtNLM"/>
    </source>
</evidence>
<evidence type="ECO:0000256" key="4">
    <source>
        <dbReference type="ARBA" id="ARBA00022984"/>
    </source>
</evidence>
<evidence type="ECO:0000313" key="7">
    <source>
        <dbReference type="EMBL" id="PIR97308.1"/>
    </source>
</evidence>
<dbReference type="InterPro" id="IPR016181">
    <property type="entry name" value="Acyl_CoA_acyltransferase"/>
</dbReference>
<comment type="caution">
    <text evidence="7">The sequence shown here is derived from an EMBL/GenBank/DDBJ whole genome shotgun (WGS) entry which is preliminary data.</text>
</comment>
<keyword evidence="5" id="KW-0012">Acyltransferase</keyword>
<keyword evidence="6" id="KW-0961">Cell wall biogenesis/degradation</keyword>
<dbReference type="InterPro" id="IPR050644">
    <property type="entry name" value="PG_Glycine_Bridge_Synth"/>
</dbReference>
<gene>
    <name evidence="7" type="ORF">COT91_02125</name>
</gene>
<evidence type="ECO:0000256" key="2">
    <source>
        <dbReference type="ARBA" id="ARBA00022679"/>
    </source>
</evidence>
<dbReference type="InterPro" id="IPR003447">
    <property type="entry name" value="FEMABX"/>
</dbReference>
<evidence type="ECO:0000256" key="3">
    <source>
        <dbReference type="ARBA" id="ARBA00022960"/>
    </source>
</evidence>
<evidence type="ECO:0000256" key="1">
    <source>
        <dbReference type="ARBA" id="ARBA00009943"/>
    </source>
</evidence>
<dbReference type="GO" id="GO:0016755">
    <property type="term" value="F:aminoacyltransferase activity"/>
    <property type="evidence" value="ECO:0007669"/>
    <property type="project" value="InterPro"/>
</dbReference>
<dbReference type="PROSITE" id="PS51191">
    <property type="entry name" value="FEMABX"/>
    <property type="match status" value="1"/>
</dbReference>
<dbReference type="GO" id="GO:0071555">
    <property type="term" value="P:cell wall organization"/>
    <property type="evidence" value="ECO:0007669"/>
    <property type="project" value="UniProtKB-KW"/>
</dbReference>
<dbReference type="PANTHER" id="PTHR36174:SF1">
    <property type="entry name" value="LIPID II:GLYCINE GLYCYLTRANSFERASE"/>
    <property type="match status" value="1"/>
</dbReference>
<comment type="similarity">
    <text evidence="1">Belongs to the FemABX family.</text>
</comment>
<dbReference type="GO" id="GO:0009252">
    <property type="term" value="P:peptidoglycan biosynthetic process"/>
    <property type="evidence" value="ECO:0007669"/>
    <property type="project" value="UniProtKB-KW"/>
</dbReference>
<keyword evidence="3" id="KW-0133">Cell shape</keyword>
<dbReference type="Pfam" id="PF02388">
    <property type="entry name" value="FemAB"/>
    <property type="match status" value="2"/>
</dbReference>
<protein>
    <recommendedName>
        <fullName evidence="9">Methicillin resistance protein</fullName>
    </recommendedName>
</protein>
<organism evidence="7 8">
    <name type="scientific">Candidatus Doudnabacteria bacterium CG10_big_fil_rev_8_21_14_0_10_41_10</name>
    <dbReference type="NCBI Taxonomy" id="1974551"/>
    <lineage>
        <taxon>Bacteria</taxon>
        <taxon>Candidatus Doudnaibacteriota</taxon>
    </lineage>
</organism>
<evidence type="ECO:0000256" key="6">
    <source>
        <dbReference type="ARBA" id="ARBA00023316"/>
    </source>
</evidence>
<dbReference type="AlphaFoldDB" id="A0A2H0VDY0"/>
<name>A0A2H0VDY0_9BACT</name>
<dbReference type="PANTHER" id="PTHR36174">
    <property type="entry name" value="LIPID II:GLYCINE GLYCYLTRANSFERASE"/>
    <property type="match status" value="1"/>
</dbReference>
<dbReference type="SUPFAM" id="SSF55729">
    <property type="entry name" value="Acyl-CoA N-acyltransferases (Nat)"/>
    <property type="match status" value="2"/>
</dbReference>
<reference evidence="8" key="1">
    <citation type="submission" date="2017-09" db="EMBL/GenBank/DDBJ databases">
        <title>Depth-based differentiation of microbial function through sediment-hosted aquifers and enrichment of novel symbionts in the deep terrestrial subsurface.</title>
        <authorList>
            <person name="Probst A.J."/>
            <person name="Ladd B."/>
            <person name="Jarett J.K."/>
            <person name="Geller-Mcgrath D.E."/>
            <person name="Sieber C.M.K."/>
            <person name="Emerson J.B."/>
            <person name="Anantharaman K."/>
            <person name="Thomas B.C."/>
            <person name="Malmstrom R."/>
            <person name="Stieglmeier M."/>
            <person name="Klingl A."/>
            <person name="Woyke T."/>
            <person name="Ryan C.M."/>
            <person name="Banfield J.F."/>
        </authorList>
    </citation>
    <scope>NUCLEOTIDE SEQUENCE [LARGE SCALE GENOMIC DNA]</scope>
</reference>
<keyword evidence="2" id="KW-0808">Transferase</keyword>
<accession>A0A2H0VDY0</accession>
<dbReference type="GO" id="GO:0008360">
    <property type="term" value="P:regulation of cell shape"/>
    <property type="evidence" value="ECO:0007669"/>
    <property type="project" value="UniProtKB-KW"/>
</dbReference>
<proteinExistence type="inferred from homology"/>
<dbReference type="Gene3D" id="3.40.630.30">
    <property type="match status" value="2"/>
</dbReference>
<dbReference type="Proteomes" id="UP000230557">
    <property type="component" value="Unassembled WGS sequence"/>
</dbReference>
<evidence type="ECO:0000313" key="8">
    <source>
        <dbReference type="Proteomes" id="UP000230557"/>
    </source>
</evidence>
<dbReference type="EMBL" id="PFAJ01000029">
    <property type="protein sequence ID" value="PIR97308.1"/>
    <property type="molecule type" value="Genomic_DNA"/>
</dbReference>
<keyword evidence="4" id="KW-0573">Peptidoglycan synthesis</keyword>
<evidence type="ECO:0000256" key="5">
    <source>
        <dbReference type="ARBA" id="ARBA00023315"/>
    </source>
</evidence>